<evidence type="ECO:0000256" key="3">
    <source>
        <dbReference type="SAM" id="MobiDB-lite"/>
    </source>
</evidence>
<evidence type="ECO:0000256" key="2">
    <source>
        <dbReference type="PROSITE-ProRule" id="PRU00087"/>
    </source>
</evidence>
<name>A0AB34JE44_PRYPA</name>
<dbReference type="GO" id="GO:0051015">
    <property type="term" value="F:actin filament binding"/>
    <property type="evidence" value="ECO:0007669"/>
    <property type="project" value="InterPro"/>
</dbReference>
<dbReference type="Pfam" id="PF00630">
    <property type="entry name" value="Filamin"/>
    <property type="match status" value="1"/>
</dbReference>
<dbReference type="AlphaFoldDB" id="A0AB34JE44"/>
<organism evidence="4 5">
    <name type="scientific">Prymnesium parvum</name>
    <name type="common">Toxic golden alga</name>
    <dbReference type="NCBI Taxonomy" id="97485"/>
    <lineage>
        <taxon>Eukaryota</taxon>
        <taxon>Haptista</taxon>
        <taxon>Haptophyta</taxon>
        <taxon>Prymnesiophyceae</taxon>
        <taxon>Prymnesiales</taxon>
        <taxon>Prymnesiaceae</taxon>
        <taxon>Prymnesium</taxon>
    </lineage>
</organism>
<evidence type="ECO:0000256" key="1">
    <source>
        <dbReference type="ARBA" id="ARBA00022737"/>
    </source>
</evidence>
<comment type="caution">
    <text evidence="4">The sequence shown here is derived from an EMBL/GenBank/DDBJ whole genome shotgun (WGS) entry which is preliminary data.</text>
</comment>
<gene>
    <name evidence="4" type="ORF">AB1Y20_003276</name>
</gene>
<dbReference type="Gene3D" id="2.60.40.10">
    <property type="entry name" value="Immunoglobulins"/>
    <property type="match status" value="1"/>
</dbReference>
<accession>A0AB34JE44</accession>
<evidence type="ECO:0000313" key="4">
    <source>
        <dbReference type="EMBL" id="KAL1519007.1"/>
    </source>
</evidence>
<dbReference type="InterPro" id="IPR044801">
    <property type="entry name" value="Filamin"/>
</dbReference>
<dbReference type="Proteomes" id="UP001515480">
    <property type="component" value="Unassembled WGS sequence"/>
</dbReference>
<dbReference type="SMART" id="SM00557">
    <property type="entry name" value="IG_FLMN"/>
    <property type="match status" value="1"/>
</dbReference>
<keyword evidence="5" id="KW-1185">Reference proteome</keyword>
<dbReference type="PANTHER" id="PTHR38537:SF8">
    <property type="entry name" value="FILAMIN-A"/>
    <property type="match status" value="1"/>
</dbReference>
<proteinExistence type="predicted"/>
<dbReference type="EMBL" id="JBGBPQ010000010">
    <property type="protein sequence ID" value="KAL1519007.1"/>
    <property type="molecule type" value="Genomic_DNA"/>
</dbReference>
<feature type="region of interest" description="Disordered" evidence="3">
    <location>
        <begin position="464"/>
        <end position="520"/>
    </location>
</feature>
<reference evidence="4 5" key="1">
    <citation type="journal article" date="2024" name="Science">
        <title>Giant polyketide synthase enzymes in the biosynthesis of giant marine polyether toxins.</title>
        <authorList>
            <person name="Fallon T.R."/>
            <person name="Shende V.V."/>
            <person name="Wierzbicki I.H."/>
            <person name="Pendleton A.L."/>
            <person name="Watervoot N.F."/>
            <person name="Auber R.P."/>
            <person name="Gonzalez D.J."/>
            <person name="Wisecaver J.H."/>
            <person name="Moore B.S."/>
        </authorList>
    </citation>
    <scope>NUCLEOTIDE SEQUENCE [LARGE SCALE GENOMIC DNA]</scope>
    <source>
        <strain evidence="4 5">12B1</strain>
    </source>
</reference>
<dbReference type="InterPro" id="IPR001298">
    <property type="entry name" value="Filamin/ABP280_rpt"/>
</dbReference>
<protein>
    <submittedName>
        <fullName evidence="4">Uncharacterized protein</fullName>
    </submittedName>
</protein>
<keyword evidence="1" id="KW-0677">Repeat</keyword>
<feature type="compositionally biased region" description="Polar residues" evidence="3">
    <location>
        <begin position="502"/>
        <end position="520"/>
    </location>
</feature>
<dbReference type="InterPro" id="IPR013783">
    <property type="entry name" value="Ig-like_fold"/>
</dbReference>
<dbReference type="GO" id="GO:0030036">
    <property type="term" value="P:actin cytoskeleton organization"/>
    <property type="evidence" value="ECO:0007669"/>
    <property type="project" value="InterPro"/>
</dbReference>
<dbReference type="PANTHER" id="PTHR38537">
    <property type="entry name" value="JITTERBUG, ISOFORM N"/>
    <property type="match status" value="1"/>
</dbReference>
<dbReference type="InterPro" id="IPR014756">
    <property type="entry name" value="Ig_E-set"/>
</dbReference>
<evidence type="ECO:0000313" key="5">
    <source>
        <dbReference type="Proteomes" id="UP001515480"/>
    </source>
</evidence>
<feature type="region of interest" description="Disordered" evidence="3">
    <location>
        <begin position="378"/>
        <end position="422"/>
    </location>
</feature>
<dbReference type="PROSITE" id="PS50194">
    <property type="entry name" value="FILAMIN_REPEAT"/>
    <property type="match status" value="1"/>
</dbReference>
<dbReference type="SUPFAM" id="SSF81296">
    <property type="entry name" value="E set domains"/>
    <property type="match status" value="1"/>
</dbReference>
<dbReference type="InterPro" id="IPR017868">
    <property type="entry name" value="Filamin/ABP280_repeat-like"/>
</dbReference>
<sequence>MPEARVAAPSLGHEHARITAGTPACICLEASSPIPPTSELVLQLSGPTTLRGSLAERHVETTRIEARFTCRVSGEYALHVRNKLTEHSLLDAAVTVVPGKFHAPSCELTSRIGRDSRVFQLQAKDAHGNQHLTGGEQLEAAVLQYRCAVDDEGDGTYSIVLPASVPNGPQLLRVWPRDREEHEGEAHLPIYVPRAKGVPARCRVLESSPPVAGKSIELRLLLLDAAGKECSMADVGGVHLQASLGGVPMRLSPTLTAGSSLPPGTAQALAVAAPCRSGAHALLVWHTSSPPPSEERRRWGGGGAWGVPAGATVLCEQSLVVHEGACGPFCADRSTAEGALRHARAGEWGAIELCLCDAEGRPFTGAADVRLALRRAGGGGAGEGRPMTAPQALGGGGAAVGKGKRQQGLSEGEEMREPQQEVVDEGFGRYKLRYREDASGEYELQVSVSELEECADEGCAAPAPAARRGEWGVAGSRGSRGAGEDDKPGRRRPLSAAGATGSHESAPQPQPAASTQRSRGTQAIMGPWRLSVTPGCLSLLASMQQAQLPATLIIGDEFKAEVPLVDRLGNRLRALPKALALVATLTRVTSLPKAAAARQRSKTSLLEVKSSGGLLTVPPAGAILEAFSQTDIERAEAACVKQLECSTELFRQPKTGLWTLRLHAPSMTSGEWQTTIRLASHCDAGGVEPGESRATSEAVVSVQQGSLDANLCEAFGPGLRRAFLGRAANFVIRPRDCNGHARRMARGSPFRLSLLNSPGTIDSRVEHQPDGSFLVTFVPFGAAGTYVLAVTFAGRPIAGSPFRVNVTELPPKPAPKLIRPATAPPMMNNEERVRSRCQAADSSQAAGFQAALCPVKKKSVKRRCRPQAAQAGASLATVAATPTRGANLLIRAKCIDKSIRELEAAAHQGATKAVRPTSAAPTAPLSRALAEPNELLCEKGLAGAARWTAGASGSVHMRPTFSYCRSLGIYMPSSATVAAAEEHPLACDELYMADEFNLNAGNSEFAARPAGSLGETF</sequence>
<feature type="repeat" description="Filamin" evidence="2">
    <location>
        <begin position="704"/>
        <end position="806"/>
    </location>
</feature>